<name>A0ABQ5KHM2_9EUKA</name>
<evidence type="ECO:0000313" key="3">
    <source>
        <dbReference type="EMBL" id="GKT30794.1"/>
    </source>
</evidence>
<organism evidence="3 4">
    <name type="scientific">Aduncisulcus paluster</name>
    <dbReference type="NCBI Taxonomy" id="2918883"/>
    <lineage>
        <taxon>Eukaryota</taxon>
        <taxon>Metamonada</taxon>
        <taxon>Carpediemonas-like organisms</taxon>
        <taxon>Aduncisulcus</taxon>
    </lineage>
</organism>
<dbReference type="InterPro" id="IPR003593">
    <property type="entry name" value="AAA+_ATPase"/>
</dbReference>
<dbReference type="CDD" id="cd00009">
    <property type="entry name" value="AAA"/>
    <property type="match status" value="1"/>
</dbReference>
<dbReference type="PANTHER" id="PTHR30050:SF4">
    <property type="entry name" value="ATP-BINDING PROTEIN RV3427C IN INSERTION SEQUENCE-RELATED"/>
    <property type="match status" value="1"/>
</dbReference>
<keyword evidence="4" id="KW-1185">Reference proteome</keyword>
<gene>
    <name evidence="3" type="ORF">ADUPG1_001701</name>
</gene>
<dbReference type="InterPro" id="IPR002611">
    <property type="entry name" value="IstB_ATP-bd"/>
</dbReference>
<comment type="caution">
    <text evidence="3">The sequence shown here is derived from an EMBL/GenBank/DDBJ whole genome shotgun (WGS) entry which is preliminary data.</text>
</comment>
<comment type="similarity">
    <text evidence="1">Belongs to the IS21/IS1162 putative ATP-binding protein family.</text>
</comment>
<evidence type="ECO:0000256" key="1">
    <source>
        <dbReference type="ARBA" id="ARBA00008059"/>
    </source>
</evidence>
<feature type="domain" description="AAA+ ATPase" evidence="2">
    <location>
        <begin position="30"/>
        <end position="165"/>
    </location>
</feature>
<dbReference type="NCBIfam" id="NF038214">
    <property type="entry name" value="IS21_help_AAA"/>
    <property type="match status" value="1"/>
</dbReference>
<dbReference type="Pfam" id="PF01695">
    <property type="entry name" value="IstB_IS21"/>
    <property type="match status" value="1"/>
</dbReference>
<dbReference type="InterPro" id="IPR027417">
    <property type="entry name" value="P-loop_NTPase"/>
</dbReference>
<accession>A0ABQ5KHM2</accession>
<dbReference type="SUPFAM" id="SSF52540">
    <property type="entry name" value="P-loop containing nucleoside triphosphate hydrolases"/>
    <property type="match status" value="1"/>
</dbReference>
<dbReference type="PANTHER" id="PTHR30050">
    <property type="entry name" value="CHROMOSOMAL REPLICATION INITIATOR PROTEIN DNAA"/>
    <property type="match status" value="1"/>
</dbReference>
<protein>
    <submittedName>
        <fullName evidence="3">IS21-like element helper ATPase IstB</fullName>
    </submittedName>
</protein>
<proteinExistence type="inferred from homology"/>
<dbReference type="InterPro" id="IPR047661">
    <property type="entry name" value="IstB"/>
</dbReference>
<dbReference type="Proteomes" id="UP001057375">
    <property type="component" value="Unassembled WGS sequence"/>
</dbReference>
<evidence type="ECO:0000313" key="4">
    <source>
        <dbReference type="Proteomes" id="UP001057375"/>
    </source>
</evidence>
<sequence length="180" mass="20468">MYLTSLEREQLPAGAQEKLPLLERLDFIESARNVILSGNPGTGKTHIAIGLGLKACLQGYKVLFTTVHKLLTQLRESHSQRTLRQLELKFEKYDMVICDEFGYVSFDKNGAELLFNHLSLRAGRKATIITTNLGFDRWEEIFGDPVLTAALVDRLTHKAHLVNMSGESYRIKETKKMMEK</sequence>
<evidence type="ECO:0000259" key="2">
    <source>
        <dbReference type="SMART" id="SM00382"/>
    </source>
</evidence>
<dbReference type="EMBL" id="BQXS01001570">
    <property type="protein sequence ID" value="GKT30794.1"/>
    <property type="molecule type" value="Genomic_DNA"/>
</dbReference>
<dbReference type="SMART" id="SM00382">
    <property type="entry name" value="AAA"/>
    <property type="match status" value="1"/>
</dbReference>
<reference evidence="3" key="1">
    <citation type="submission" date="2022-03" db="EMBL/GenBank/DDBJ databases">
        <title>Draft genome sequence of Aduncisulcus paluster, a free-living microaerophilic Fornicata.</title>
        <authorList>
            <person name="Yuyama I."/>
            <person name="Kume K."/>
            <person name="Tamura T."/>
            <person name="Inagaki Y."/>
            <person name="Hashimoto T."/>
        </authorList>
    </citation>
    <scope>NUCLEOTIDE SEQUENCE</scope>
    <source>
        <strain evidence="3">NY0171</strain>
    </source>
</reference>
<dbReference type="Gene3D" id="3.40.50.300">
    <property type="entry name" value="P-loop containing nucleotide triphosphate hydrolases"/>
    <property type="match status" value="1"/>
</dbReference>